<dbReference type="SUPFAM" id="SSF48403">
    <property type="entry name" value="Ankyrin repeat"/>
    <property type="match status" value="1"/>
</dbReference>
<dbReference type="Pfam" id="PF18044">
    <property type="entry name" value="zf-CCCH_4"/>
    <property type="match status" value="1"/>
</dbReference>
<feature type="region of interest" description="Disordered" evidence="8">
    <location>
        <begin position="428"/>
        <end position="448"/>
    </location>
</feature>
<dbReference type="PANTHER" id="PTHR14493:SF50">
    <property type="entry name" value="RING FINGER PROTEIN UNKEMPT"/>
    <property type="match status" value="1"/>
</dbReference>
<feature type="repeat" description="ANK" evidence="6">
    <location>
        <begin position="91"/>
        <end position="126"/>
    </location>
</feature>
<evidence type="ECO:0000259" key="9">
    <source>
        <dbReference type="PROSITE" id="PS50103"/>
    </source>
</evidence>
<evidence type="ECO:0000256" key="1">
    <source>
        <dbReference type="ARBA" id="ARBA00022723"/>
    </source>
</evidence>
<keyword evidence="4 7" id="KW-0862">Zinc</keyword>
<dbReference type="InterPro" id="IPR045234">
    <property type="entry name" value="Unkempt-like"/>
</dbReference>
<dbReference type="InterPro" id="IPR041367">
    <property type="entry name" value="Znf-CCCH_4"/>
</dbReference>
<keyword evidence="2" id="KW-0677">Repeat</keyword>
<dbReference type="Pfam" id="PF25512">
    <property type="entry name" value="zf-CCCH_AtC3H23"/>
    <property type="match status" value="1"/>
</dbReference>
<keyword evidence="1 7" id="KW-0479">Metal-binding</keyword>
<evidence type="ECO:0000313" key="11">
    <source>
        <dbReference type="EMBL" id="JAT65802.1"/>
    </source>
</evidence>
<dbReference type="InterPro" id="IPR057444">
    <property type="entry name" value="Znf-CCCH_AtC3H23-like"/>
</dbReference>
<organism evidence="10">
    <name type="scientific">Anthurium amnicola</name>
    <dbReference type="NCBI Taxonomy" id="1678845"/>
    <lineage>
        <taxon>Eukaryota</taxon>
        <taxon>Viridiplantae</taxon>
        <taxon>Streptophyta</taxon>
        <taxon>Embryophyta</taxon>
        <taxon>Tracheophyta</taxon>
        <taxon>Spermatophyta</taxon>
        <taxon>Magnoliopsida</taxon>
        <taxon>Liliopsida</taxon>
        <taxon>Araceae</taxon>
        <taxon>Pothoideae</taxon>
        <taxon>Potheae</taxon>
        <taxon>Anthurium</taxon>
    </lineage>
</organism>
<evidence type="ECO:0000256" key="3">
    <source>
        <dbReference type="ARBA" id="ARBA00022771"/>
    </source>
</evidence>
<evidence type="ECO:0000256" key="8">
    <source>
        <dbReference type="SAM" id="MobiDB-lite"/>
    </source>
</evidence>
<dbReference type="SMART" id="SM00356">
    <property type="entry name" value="ZnF_C3H1"/>
    <property type="match status" value="2"/>
</dbReference>
<dbReference type="Gene3D" id="3.30.1370.210">
    <property type="match status" value="1"/>
</dbReference>
<feature type="domain" description="C3H1-type" evidence="9">
    <location>
        <begin position="244"/>
        <end position="266"/>
    </location>
</feature>
<feature type="region of interest" description="Disordered" evidence="8">
    <location>
        <begin position="344"/>
        <end position="369"/>
    </location>
</feature>
<dbReference type="PROSITE" id="PS50088">
    <property type="entry name" value="ANK_REPEAT"/>
    <property type="match status" value="2"/>
</dbReference>
<reference evidence="10" key="1">
    <citation type="submission" date="2015-07" db="EMBL/GenBank/DDBJ databases">
        <title>Transcriptome Assembly of Anthurium amnicola.</title>
        <authorList>
            <person name="Suzuki J."/>
        </authorList>
    </citation>
    <scope>NUCLEOTIDE SEQUENCE</scope>
</reference>
<evidence type="ECO:0000256" key="7">
    <source>
        <dbReference type="PROSITE-ProRule" id="PRU00723"/>
    </source>
</evidence>
<dbReference type="PANTHER" id="PTHR14493">
    <property type="entry name" value="UNKEMPT FAMILY MEMBER"/>
    <property type="match status" value="1"/>
</dbReference>
<feature type="compositionally biased region" description="Basic and acidic residues" evidence="8">
    <location>
        <begin position="163"/>
        <end position="182"/>
    </location>
</feature>
<gene>
    <name evidence="10" type="primary">At5g58620_0</name>
    <name evidence="11" type="synonym">At5g58620_1</name>
    <name evidence="11" type="ORF">g.102927</name>
    <name evidence="10" type="ORF">g.102932</name>
</gene>
<evidence type="ECO:0000256" key="2">
    <source>
        <dbReference type="ARBA" id="ARBA00022737"/>
    </source>
</evidence>
<dbReference type="InterPro" id="IPR002110">
    <property type="entry name" value="Ankyrin_rpt"/>
</dbReference>
<feature type="non-terminal residue" evidence="10">
    <location>
        <position position="448"/>
    </location>
</feature>
<dbReference type="InterPro" id="IPR000571">
    <property type="entry name" value="Znf_CCCH"/>
</dbReference>
<dbReference type="EMBL" id="GDJX01002134">
    <property type="protein sequence ID" value="JAT65802.1"/>
    <property type="molecule type" value="Transcribed_RNA"/>
</dbReference>
<dbReference type="PROSITE" id="PS50297">
    <property type="entry name" value="ANK_REP_REGION"/>
    <property type="match status" value="2"/>
</dbReference>
<dbReference type="GO" id="GO:0008270">
    <property type="term" value="F:zinc ion binding"/>
    <property type="evidence" value="ECO:0007669"/>
    <property type="project" value="UniProtKB-KW"/>
</dbReference>
<proteinExistence type="predicted"/>
<dbReference type="EMBL" id="GDJX01016252">
    <property type="protein sequence ID" value="JAT51684.1"/>
    <property type="molecule type" value="Transcribed_RNA"/>
</dbReference>
<accession>A0A1D1YAQ8</accession>
<dbReference type="Pfam" id="PF12796">
    <property type="entry name" value="Ank_2"/>
    <property type="match status" value="1"/>
</dbReference>
<sequence>MGAAGDVLATHGSVLLLELSAADDLPGFRRALGEDGLGVDLEAPWYGRWGRRMGFEPRTPLMVAAMYGSVAVLEYILGTGAADVNRACGSDGATALHCAASGGSPSAGDAVKMLVDASADVGAVDVLGNTPGDVIPRQLSTGGYARTKLLSTLPKADGGPTPKGEDSPSKREEKKGEKKEYPPDLTLPDIKNGIYSTDEFRMYTFKVKPCSRAYSHDWTECPFVHPGENARRRDPRKYHYSCVPCPEFRKGSCRNGDGCEYAHGVFECWLHPARYRTQPCKDGVNCRRRVCFFAHTPEQLRVLPQQQQCPSSPVGLDTCDGSPLRLHHALDACFHKIHISSPTSTLTSPPISPPSDSPPLSPSGPCVRRSSLSPMNEMLASLRQLQLSKAKSMPSSWGLQIVGVGSPRGVSVRPGFCSLPTTPTRVPSVSGGGLFDDWEAPAERVESG</sequence>
<dbReference type="AlphaFoldDB" id="A0A1D1YAQ8"/>
<feature type="zinc finger region" description="C3H1-type" evidence="7">
    <location>
        <begin position="244"/>
        <end position="266"/>
    </location>
</feature>
<evidence type="ECO:0000256" key="5">
    <source>
        <dbReference type="ARBA" id="ARBA00023125"/>
    </source>
</evidence>
<feature type="repeat" description="ANK" evidence="6">
    <location>
        <begin position="56"/>
        <end position="81"/>
    </location>
</feature>
<dbReference type="FunFam" id="3.30.1370.210:FF:000009">
    <property type="entry name" value="Zinc finger CCCH domain-containing protein 66"/>
    <property type="match status" value="1"/>
</dbReference>
<protein>
    <submittedName>
        <fullName evidence="10">Zinc finger CCCH domain-containing protein 66</fullName>
    </submittedName>
</protein>
<keyword evidence="3 7" id="KW-0863">Zinc-finger</keyword>
<name>A0A1D1YAQ8_9ARAE</name>
<evidence type="ECO:0000313" key="10">
    <source>
        <dbReference type="EMBL" id="JAT51684.1"/>
    </source>
</evidence>
<dbReference type="GO" id="GO:0010468">
    <property type="term" value="P:regulation of gene expression"/>
    <property type="evidence" value="ECO:0007669"/>
    <property type="project" value="UniProtKB-ARBA"/>
</dbReference>
<feature type="region of interest" description="Disordered" evidence="8">
    <location>
        <begin position="151"/>
        <end position="187"/>
    </location>
</feature>
<dbReference type="PROSITE" id="PS50103">
    <property type="entry name" value="ZF_C3H1"/>
    <property type="match status" value="1"/>
</dbReference>
<evidence type="ECO:0000256" key="6">
    <source>
        <dbReference type="PROSITE-ProRule" id="PRU00023"/>
    </source>
</evidence>
<evidence type="ECO:0000256" key="4">
    <source>
        <dbReference type="ARBA" id="ARBA00022833"/>
    </source>
</evidence>
<keyword evidence="5" id="KW-0238">DNA-binding</keyword>
<dbReference type="GO" id="GO:0003677">
    <property type="term" value="F:DNA binding"/>
    <property type="evidence" value="ECO:0007669"/>
    <property type="project" value="UniProtKB-KW"/>
</dbReference>
<dbReference type="InterPro" id="IPR036770">
    <property type="entry name" value="Ankyrin_rpt-contain_sf"/>
</dbReference>
<feature type="compositionally biased region" description="Pro residues" evidence="8">
    <location>
        <begin position="350"/>
        <end position="362"/>
    </location>
</feature>
<dbReference type="SMART" id="SM00248">
    <property type="entry name" value="ANK"/>
    <property type="match status" value="2"/>
</dbReference>
<dbReference type="Gene3D" id="1.25.40.20">
    <property type="entry name" value="Ankyrin repeat-containing domain"/>
    <property type="match status" value="1"/>
</dbReference>
<keyword evidence="6" id="KW-0040">ANK repeat</keyword>